<dbReference type="Gene3D" id="3.10.290.10">
    <property type="entry name" value="RNA-binding S4 domain"/>
    <property type="match status" value="1"/>
</dbReference>
<dbReference type="EMBL" id="JFAX01000001">
    <property type="protein sequence ID" value="EXI69688.1"/>
    <property type="molecule type" value="Genomic_DNA"/>
</dbReference>
<dbReference type="PROSITE" id="PS50889">
    <property type="entry name" value="S4"/>
    <property type="match status" value="1"/>
</dbReference>
<dbReference type="SUPFAM" id="SSF55174">
    <property type="entry name" value="Alpha-L RNA-binding motif"/>
    <property type="match status" value="1"/>
</dbReference>
<feature type="region of interest" description="Disordered" evidence="2">
    <location>
        <begin position="78"/>
        <end position="133"/>
    </location>
</feature>
<evidence type="ECO:0000256" key="2">
    <source>
        <dbReference type="SAM" id="MobiDB-lite"/>
    </source>
</evidence>
<keyword evidence="1" id="KW-0694">RNA-binding</keyword>
<organism evidence="4 5">
    <name type="scientific">Candidatus Accumulibacter adjunctus</name>
    <dbReference type="NCBI Taxonomy" id="1454001"/>
    <lineage>
        <taxon>Bacteria</taxon>
        <taxon>Pseudomonadati</taxon>
        <taxon>Pseudomonadota</taxon>
        <taxon>Betaproteobacteria</taxon>
        <taxon>Candidatus Accumulibacter</taxon>
    </lineage>
</organism>
<dbReference type="STRING" id="1454001.AW08_00181"/>
<evidence type="ECO:0000313" key="5">
    <source>
        <dbReference type="Proteomes" id="UP000020218"/>
    </source>
</evidence>
<feature type="compositionally biased region" description="Basic residues" evidence="2">
    <location>
        <begin position="118"/>
        <end position="127"/>
    </location>
</feature>
<dbReference type="Pfam" id="PF01479">
    <property type="entry name" value="S4"/>
    <property type="match status" value="1"/>
</dbReference>
<feature type="compositionally biased region" description="Basic and acidic residues" evidence="2">
    <location>
        <begin position="78"/>
        <end position="87"/>
    </location>
</feature>
<name>A0A011MIC7_9PROT</name>
<dbReference type="Proteomes" id="UP000020218">
    <property type="component" value="Unassembled WGS sequence"/>
</dbReference>
<dbReference type="GO" id="GO:0003723">
    <property type="term" value="F:RNA binding"/>
    <property type="evidence" value="ECO:0007669"/>
    <property type="project" value="UniProtKB-KW"/>
</dbReference>
<sequence length="133" mass="14928">MTAADPQPATMRIDKWLWAARFYRTRALAAQAVTAGRVRRAGRAVKAAHLVRCGDEIEITIGDLRWTITVSTLEQHRRPATEARQLYEESPASSERRAAQLAARRLLPVPGSEPGGRPTKKAGRLIRRFTERE</sequence>
<reference evidence="4" key="1">
    <citation type="submission" date="2014-02" db="EMBL/GenBank/DDBJ databases">
        <title>Expanding our view of genomic diversity in Candidatus Accumulibacter clades.</title>
        <authorList>
            <person name="Skennerton C.T."/>
            <person name="Barr J.J."/>
            <person name="Slater F.R."/>
            <person name="Bond P.L."/>
            <person name="Tyson G.W."/>
        </authorList>
    </citation>
    <scope>NUCLEOTIDE SEQUENCE [LARGE SCALE GENOMIC DNA]</scope>
</reference>
<dbReference type="SMART" id="SM00363">
    <property type="entry name" value="S4"/>
    <property type="match status" value="1"/>
</dbReference>
<evidence type="ECO:0000256" key="1">
    <source>
        <dbReference type="PROSITE-ProRule" id="PRU00182"/>
    </source>
</evidence>
<dbReference type="InterPro" id="IPR036986">
    <property type="entry name" value="S4_RNA-bd_sf"/>
</dbReference>
<comment type="caution">
    <text evidence="4">The sequence shown here is derived from an EMBL/GenBank/DDBJ whole genome shotgun (WGS) entry which is preliminary data.</text>
</comment>
<evidence type="ECO:0000259" key="3">
    <source>
        <dbReference type="SMART" id="SM00363"/>
    </source>
</evidence>
<evidence type="ECO:0000313" key="4">
    <source>
        <dbReference type="EMBL" id="EXI69688.1"/>
    </source>
</evidence>
<keyword evidence="4" id="KW-0346">Stress response</keyword>
<gene>
    <name evidence="4" type="primary">hslR</name>
    <name evidence="4" type="ORF">AW08_00181</name>
</gene>
<protein>
    <submittedName>
        <fullName evidence="4">Heat shock protein 15</fullName>
    </submittedName>
</protein>
<dbReference type="AlphaFoldDB" id="A0A011MIC7"/>
<dbReference type="InterPro" id="IPR002942">
    <property type="entry name" value="S4_RNA-bd"/>
</dbReference>
<dbReference type="CDD" id="cd00165">
    <property type="entry name" value="S4"/>
    <property type="match status" value="1"/>
</dbReference>
<accession>A0A011MIC7</accession>
<dbReference type="PATRIC" id="fig|1454001.3.peg.14"/>
<proteinExistence type="predicted"/>
<feature type="domain" description="RNA-binding S4" evidence="3">
    <location>
        <begin position="11"/>
        <end position="72"/>
    </location>
</feature>
<keyword evidence="5" id="KW-1185">Reference proteome</keyword>